<dbReference type="PROSITE" id="PS00134">
    <property type="entry name" value="TRYPSIN_HIS"/>
    <property type="match status" value="1"/>
</dbReference>
<keyword evidence="1 5" id="KW-0645">Protease</keyword>
<keyword evidence="7" id="KW-0732">Signal</keyword>
<dbReference type="PROSITE" id="PS00135">
    <property type="entry name" value="TRYPSIN_SER"/>
    <property type="match status" value="1"/>
</dbReference>
<feature type="chain" id="PRO_5041361801" description="Peptidase S1 domain-containing protein" evidence="7">
    <location>
        <begin position="24"/>
        <end position="404"/>
    </location>
</feature>
<dbReference type="GO" id="GO:0004252">
    <property type="term" value="F:serine-type endopeptidase activity"/>
    <property type="evidence" value="ECO:0007669"/>
    <property type="project" value="InterPro"/>
</dbReference>
<accession>A0AA48I2T5</accession>
<dbReference type="PROSITE" id="PS50240">
    <property type="entry name" value="TRYPSIN_DOM"/>
    <property type="match status" value="1"/>
</dbReference>
<dbReference type="InterPro" id="IPR018114">
    <property type="entry name" value="TRYPSIN_HIS"/>
</dbReference>
<organism evidence="9 10">
    <name type="scientific">Planctobacterium marinum</name>
    <dbReference type="NCBI Taxonomy" id="1631968"/>
    <lineage>
        <taxon>Bacteria</taxon>
        <taxon>Pseudomonadati</taxon>
        <taxon>Pseudomonadota</taxon>
        <taxon>Gammaproteobacteria</taxon>
        <taxon>Alteromonadales</taxon>
        <taxon>Alteromonadaceae</taxon>
        <taxon>Planctobacterium</taxon>
    </lineage>
</organism>
<dbReference type="EMBL" id="AP027272">
    <property type="protein sequence ID" value="BDX04890.1"/>
    <property type="molecule type" value="Genomic_DNA"/>
</dbReference>
<evidence type="ECO:0000313" key="10">
    <source>
        <dbReference type="Proteomes" id="UP001333710"/>
    </source>
</evidence>
<dbReference type="AlphaFoldDB" id="A0AA48I2T5"/>
<evidence type="ECO:0000256" key="4">
    <source>
        <dbReference type="ARBA" id="ARBA00023157"/>
    </source>
</evidence>
<dbReference type="InterPro" id="IPR007280">
    <property type="entry name" value="Peptidase_C_arc/bac"/>
</dbReference>
<evidence type="ECO:0000256" key="7">
    <source>
        <dbReference type="SAM" id="SignalP"/>
    </source>
</evidence>
<dbReference type="KEGG" id="pmaw:MACH26_04110"/>
<dbReference type="Gene3D" id="2.40.10.10">
    <property type="entry name" value="Trypsin-like serine proteases"/>
    <property type="match status" value="1"/>
</dbReference>
<feature type="domain" description="Peptidase S1" evidence="8">
    <location>
        <begin position="39"/>
        <end position="274"/>
    </location>
</feature>
<evidence type="ECO:0000256" key="5">
    <source>
        <dbReference type="RuleBase" id="RU363034"/>
    </source>
</evidence>
<dbReference type="Pfam" id="PF04151">
    <property type="entry name" value="PPC"/>
    <property type="match status" value="1"/>
</dbReference>
<feature type="region of interest" description="Disordered" evidence="6">
    <location>
        <begin position="276"/>
        <end position="300"/>
    </location>
</feature>
<protein>
    <recommendedName>
        <fullName evidence="8">Peptidase S1 domain-containing protein</fullName>
    </recommendedName>
</protein>
<dbReference type="Pfam" id="PF00089">
    <property type="entry name" value="Trypsin"/>
    <property type="match status" value="1"/>
</dbReference>
<evidence type="ECO:0000256" key="6">
    <source>
        <dbReference type="SAM" id="MobiDB-lite"/>
    </source>
</evidence>
<dbReference type="GO" id="GO:0006508">
    <property type="term" value="P:proteolysis"/>
    <property type="evidence" value="ECO:0007669"/>
    <property type="project" value="UniProtKB-KW"/>
</dbReference>
<dbReference type="InterPro" id="IPR009003">
    <property type="entry name" value="Peptidase_S1_PA"/>
</dbReference>
<keyword evidence="2 5" id="KW-0378">Hydrolase</keyword>
<dbReference type="PRINTS" id="PR00722">
    <property type="entry name" value="CHYMOTRYPSIN"/>
</dbReference>
<dbReference type="InterPro" id="IPR033116">
    <property type="entry name" value="TRYPSIN_SER"/>
</dbReference>
<evidence type="ECO:0000313" key="9">
    <source>
        <dbReference type="EMBL" id="BDX04890.1"/>
    </source>
</evidence>
<evidence type="ECO:0000256" key="3">
    <source>
        <dbReference type="ARBA" id="ARBA00022825"/>
    </source>
</evidence>
<evidence type="ECO:0000256" key="1">
    <source>
        <dbReference type="ARBA" id="ARBA00022670"/>
    </source>
</evidence>
<keyword evidence="3 5" id="KW-0720">Serine protease</keyword>
<name>A0AA48I2T5_9ALTE</name>
<dbReference type="SMART" id="SM00020">
    <property type="entry name" value="Tryp_SPc"/>
    <property type="match status" value="1"/>
</dbReference>
<feature type="signal peptide" evidence="7">
    <location>
        <begin position="1"/>
        <end position="23"/>
    </location>
</feature>
<gene>
    <name evidence="9" type="ORF">MACH26_04110</name>
</gene>
<dbReference type="InterPro" id="IPR001314">
    <property type="entry name" value="Peptidase_S1A"/>
</dbReference>
<dbReference type="InterPro" id="IPR043504">
    <property type="entry name" value="Peptidase_S1_PA_chymotrypsin"/>
</dbReference>
<reference evidence="9" key="1">
    <citation type="submission" date="2023-01" db="EMBL/GenBank/DDBJ databases">
        <title>Complete genome sequence of Planctobacterium marinum strain Dej080120_11.</title>
        <authorList>
            <person name="Ueki S."/>
            <person name="Maruyama F."/>
        </authorList>
    </citation>
    <scope>NUCLEOTIDE SEQUENCE</scope>
    <source>
        <strain evidence="9">Dej080120_11</strain>
    </source>
</reference>
<dbReference type="InterPro" id="IPR001254">
    <property type="entry name" value="Trypsin_dom"/>
</dbReference>
<dbReference type="FunFam" id="2.40.10.10:FF:000077">
    <property type="entry name" value="Predicted protein"/>
    <property type="match status" value="1"/>
</dbReference>
<keyword evidence="10" id="KW-1185">Reference proteome</keyword>
<sequence length="404" mass="43299">MFKLNKSIALALGAVSMVGTAQASDIQLKLKQQQNLPKIIGGVITPDGERPWMASLQWDGQHFCGGSVIEQRWILTAAHCVEDVAEQDLASIRVQVNVNDLSNNGEGEFHSVARVYNHPGYAQGESTDIALLYLESEVSSSVPTIALADANMMAEGAEPGTVATVSGWGNTSINGENFPDLMHKVEVPLVSNQVCNSAEAYNGSVKDTELCAGFSEGGKDSCQGDSGGPLTVFYNGQENQVGVVSWGEGCALPNKYGVYARVSALKSWVDSTMFGNSDVPPTDPDLPGDDPVPPGDPDSPVDGKLVNGMAIQGLSGDWDSEIYFIIEVPDNAKILWVDIRGDNGDADVYIKHNAEPSLGDYDYAPFLDGSNEHKLIRNPAAGTWHIMVHGYDAYDDLELMGFAR</sequence>
<dbReference type="SUPFAM" id="SSF50494">
    <property type="entry name" value="Trypsin-like serine proteases"/>
    <property type="match status" value="1"/>
</dbReference>
<dbReference type="PANTHER" id="PTHR24252:SF7">
    <property type="entry name" value="HYALIN"/>
    <property type="match status" value="1"/>
</dbReference>
<evidence type="ECO:0000259" key="8">
    <source>
        <dbReference type="PROSITE" id="PS50240"/>
    </source>
</evidence>
<proteinExistence type="predicted"/>
<dbReference type="CDD" id="cd00190">
    <property type="entry name" value="Tryp_SPc"/>
    <property type="match status" value="1"/>
</dbReference>
<dbReference type="PANTHER" id="PTHR24252">
    <property type="entry name" value="ACROSIN-RELATED"/>
    <property type="match status" value="1"/>
</dbReference>
<dbReference type="Proteomes" id="UP001333710">
    <property type="component" value="Chromosome"/>
</dbReference>
<evidence type="ECO:0000256" key="2">
    <source>
        <dbReference type="ARBA" id="ARBA00022801"/>
    </source>
</evidence>
<dbReference type="RefSeq" id="WP_338290762.1">
    <property type="nucleotide sequence ID" value="NZ_AP027272.1"/>
</dbReference>
<dbReference type="Gene3D" id="2.60.120.380">
    <property type="match status" value="1"/>
</dbReference>
<keyword evidence="4" id="KW-1015">Disulfide bond</keyword>